<dbReference type="GO" id="GO:0019863">
    <property type="term" value="F:IgE binding"/>
    <property type="evidence" value="ECO:0007669"/>
    <property type="project" value="InterPro"/>
</dbReference>
<organism evidence="3 4">
    <name type="scientific">Fusarium torreyae</name>
    <dbReference type="NCBI Taxonomy" id="1237075"/>
    <lineage>
        <taxon>Eukaryota</taxon>
        <taxon>Fungi</taxon>
        <taxon>Dikarya</taxon>
        <taxon>Ascomycota</taxon>
        <taxon>Pezizomycotina</taxon>
        <taxon>Sordariomycetes</taxon>
        <taxon>Hypocreomycetidae</taxon>
        <taxon>Hypocreales</taxon>
        <taxon>Nectriaceae</taxon>
        <taxon>Fusarium</taxon>
    </lineage>
</organism>
<evidence type="ECO:0000256" key="2">
    <source>
        <dbReference type="SAM" id="SignalP"/>
    </source>
</evidence>
<keyword evidence="2" id="KW-0732">Signal</keyword>
<evidence type="ECO:0008006" key="5">
    <source>
        <dbReference type="Google" id="ProtNLM"/>
    </source>
</evidence>
<dbReference type="AlphaFoldDB" id="A0A9W8RYS2"/>
<feature type="signal peptide" evidence="2">
    <location>
        <begin position="1"/>
        <end position="17"/>
    </location>
</feature>
<dbReference type="InterPro" id="IPR038903">
    <property type="entry name" value="Allergen_Asp_f_4"/>
</dbReference>
<sequence length="331" mass="34141">MKVSAAIFLAAAIGASAHPHAHQRAHNRREYVVANKPDYSNVDVSGVDFSKVDYSNPDPKYTGGTGASAGAGDYSAPAAAADSTKETEAAAPAATYAAPKENSGKKGKKNSGKKHNSGSSSGSGYKPFCGGKKAKRATLEDIAATGNTGVEGDFGCNIMTVDSDVADKYDYVTTFKNAASVEKNCVCFNKIGPKGLIDGFWKNNQALTFTVPASGSQDVAFDEDSQGGCVCAGGDIPTTSIGQWAGTWLEFDFGSKRNKGWSGADASCLVSAANNEKIPGLRVCGHNTCSTINPGGTGKNAYLAGMEDEDGVGLNIAPGKARLTVDIDYSS</sequence>
<feature type="chain" id="PRO_5040798702" description="Allergen Asp f 4" evidence="2">
    <location>
        <begin position="18"/>
        <end position="331"/>
    </location>
</feature>
<dbReference type="OrthoDB" id="118256at2759"/>
<dbReference type="EMBL" id="JAOQAZ010000017">
    <property type="protein sequence ID" value="KAJ4257573.1"/>
    <property type="molecule type" value="Genomic_DNA"/>
</dbReference>
<dbReference type="PANTHER" id="PTHR42039">
    <property type="entry name" value="PUTATIVE (AFU_ORTHOLOGUE AFUA_3G02940)-RELATED"/>
    <property type="match status" value="1"/>
</dbReference>
<accession>A0A9W8RYS2</accession>
<feature type="compositionally biased region" description="Low complexity" evidence="1">
    <location>
        <begin position="89"/>
        <end position="101"/>
    </location>
</feature>
<feature type="region of interest" description="Disordered" evidence="1">
    <location>
        <begin position="79"/>
        <end position="125"/>
    </location>
</feature>
<gene>
    <name evidence="3" type="ORF">NW762_008698</name>
</gene>
<dbReference type="Pfam" id="PF25312">
    <property type="entry name" value="Allergen_Asp_f_4"/>
    <property type="match status" value="1"/>
</dbReference>
<dbReference type="Proteomes" id="UP001152049">
    <property type="component" value="Unassembled WGS sequence"/>
</dbReference>
<comment type="caution">
    <text evidence="3">The sequence shown here is derived from an EMBL/GenBank/DDBJ whole genome shotgun (WGS) entry which is preliminary data.</text>
</comment>
<dbReference type="PANTHER" id="PTHR42039:SF1">
    <property type="entry name" value="PUTATIVE (AFU_ORTHOLOGUE AFUA_3G02940)-RELATED"/>
    <property type="match status" value="1"/>
</dbReference>
<reference evidence="3" key="1">
    <citation type="submission" date="2022-09" db="EMBL/GenBank/DDBJ databases">
        <title>Fusarium specimens isolated from Avocado Roots.</title>
        <authorList>
            <person name="Stajich J."/>
            <person name="Roper C."/>
            <person name="Heimlech-Rivalta G."/>
        </authorList>
    </citation>
    <scope>NUCLEOTIDE SEQUENCE</scope>
    <source>
        <strain evidence="3">CF00136</strain>
    </source>
</reference>
<keyword evidence="4" id="KW-1185">Reference proteome</keyword>
<evidence type="ECO:0000313" key="4">
    <source>
        <dbReference type="Proteomes" id="UP001152049"/>
    </source>
</evidence>
<name>A0A9W8RYS2_9HYPO</name>
<evidence type="ECO:0000313" key="3">
    <source>
        <dbReference type="EMBL" id="KAJ4257573.1"/>
    </source>
</evidence>
<dbReference type="GO" id="GO:0005576">
    <property type="term" value="C:extracellular region"/>
    <property type="evidence" value="ECO:0007669"/>
    <property type="project" value="InterPro"/>
</dbReference>
<proteinExistence type="predicted"/>
<protein>
    <recommendedName>
        <fullName evidence="5">Allergen Asp f 4</fullName>
    </recommendedName>
</protein>
<evidence type="ECO:0000256" key="1">
    <source>
        <dbReference type="SAM" id="MobiDB-lite"/>
    </source>
</evidence>
<feature type="compositionally biased region" description="Basic residues" evidence="1">
    <location>
        <begin position="105"/>
        <end position="116"/>
    </location>
</feature>